<feature type="region of interest" description="Disordered" evidence="1">
    <location>
        <begin position="1"/>
        <end position="20"/>
    </location>
</feature>
<gene>
    <name evidence="2" type="ORF">DSM104635_03579</name>
</gene>
<sequence length="119" mass="13086">MHETKRRHSNERRTRNASASAIAERALSIAARGDHREAARAALLAERLLRLEPKLRAAKATAETQRIRAEAAIAAAQAHVEALCAPSPPTPPVKSKPLYEFKDRPDGPVAELRRRGMIP</sequence>
<feature type="compositionally biased region" description="Basic and acidic residues" evidence="1">
    <location>
        <begin position="97"/>
        <end position="119"/>
    </location>
</feature>
<keyword evidence="3" id="KW-1185">Reference proteome</keyword>
<feature type="region of interest" description="Disordered" evidence="1">
    <location>
        <begin position="85"/>
        <end position="119"/>
    </location>
</feature>
<organism evidence="2 3">
    <name type="scientific">Terricaulis silvestris</name>
    <dbReference type="NCBI Taxonomy" id="2686094"/>
    <lineage>
        <taxon>Bacteria</taxon>
        <taxon>Pseudomonadati</taxon>
        <taxon>Pseudomonadota</taxon>
        <taxon>Alphaproteobacteria</taxon>
        <taxon>Caulobacterales</taxon>
        <taxon>Caulobacteraceae</taxon>
        <taxon>Terricaulis</taxon>
    </lineage>
</organism>
<evidence type="ECO:0000256" key="1">
    <source>
        <dbReference type="SAM" id="MobiDB-lite"/>
    </source>
</evidence>
<dbReference type="Proteomes" id="UP000431269">
    <property type="component" value="Chromosome"/>
</dbReference>
<reference evidence="3" key="1">
    <citation type="submission" date="2019-12" db="EMBL/GenBank/DDBJ databases">
        <title>Complete genome of Terracaulis silvestris 0127_4.</title>
        <authorList>
            <person name="Vieira S."/>
            <person name="Riedel T."/>
            <person name="Sproer C."/>
            <person name="Pascual J."/>
            <person name="Boedeker C."/>
            <person name="Overmann J."/>
        </authorList>
    </citation>
    <scope>NUCLEOTIDE SEQUENCE [LARGE SCALE GENOMIC DNA]</scope>
    <source>
        <strain evidence="3">0127_4</strain>
    </source>
</reference>
<evidence type="ECO:0000313" key="2">
    <source>
        <dbReference type="EMBL" id="QGZ96718.1"/>
    </source>
</evidence>
<accession>A0A6I6MTL8</accession>
<proteinExistence type="predicted"/>
<dbReference type="KEGG" id="tsv:DSM104635_03579"/>
<name>A0A6I6MTL8_9CAUL</name>
<dbReference type="AlphaFoldDB" id="A0A6I6MTL8"/>
<dbReference type="EMBL" id="CP047045">
    <property type="protein sequence ID" value="QGZ96718.1"/>
    <property type="molecule type" value="Genomic_DNA"/>
</dbReference>
<evidence type="ECO:0000313" key="3">
    <source>
        <dbReference type="Proteomes" id="UP000431269"/>
    </source>
</evidence>
<dbReference type="RefSeq" id="WP_158767492.1">
    <property type="nucleotide sequence ID" value="NZ_CP047045.1"/>
</dbReference>
<feature type="compositionally biased region" description="Basic residues" evidence="1">
    <location>
        <begin position="1"/>
        <end position="10"/>
    </location>
</feature>
<protein>
    <submittedName>
        <fullName evidence="2">Uncharacterized protein</fullName>
    </submittedName>
</protein>